<dbReference type="SUPFAM" id="SSF54060">
    <property type="entry name" value="His-Me finger endonucleases"/>
    <property type="match status" value="1"/>
</dbReference>
<feature type="compositionally biased region" description="Basic residues" evidence="1">
    <location>
        <begin position="65"/>
        <end position="74"/>
    </location>
</feature>
<feature type="domain" description="HNH nuclease" evidence="2">
    <location>
        <begin position="117"/>
        <end position="160"/>
    </location>
</feature>
<dbReference type="Proteomes" id="UP000072530">
    <property type="component" value="Unassembled WGS sequence"/>
</dbReference>
<evidence type="ECO:0000259" key="2">
    <source>
        <dbReference type="Pfam" id="PF13392"/>
    </source>
</evidence>
<proteinExistence type="predicted"/>
<evidence type="ECO:0000313" key="3">
    <source>
        <dbReference type="EMBL" id="CYU25548.1"/>
    </source>
</evidence>
<evidence type="ECO:0000313" key="4">
    <source>
        <dbReference type="Proteomes" id="UP000072530"/>
    </source>
</evidence>
<dbReference type="EMBL" id="FIGG01000001">
    <property type="protein sequence ID" value="CYU25548.1"/>
    <property type="molecule type" value="Genomic_DNA"/>
</dbReference>
<protein>
    <recommendedName>
        <fullName evidence="2">HNH nuclease domain-containing protein</fullName>
    </recommendedName>
</protein>
<dbReference type="InterPro" id="IPR003615">
    <property type="entry name" value="HNH_nuc"/>
</dbReference>
<dbReference type="RefSeq" id="WP_044669135.1">
    <property type="nucleotide sequence ID" value="NZ_CEDJ01000003.1"/>
</dbReference>
<dbReference type="InterPro" id="IPR044925">
    <property type="entry name" value="His-Me_finger_sf"/>
</dbReference>
<evidence type="ECO:0000256" key="1">
    <source>
        <dbReference type="SAM" id="MobiDB-lite"/>
    </source>
</evidence>
<organism evidence="3 4">
    <name type="scientific">Streptococcus suis</name>
    <dbReference type="NCBI Taxonomy" id="1307"/>
    <lineage>
        <taxon>Bacteria</taxon>
        <taxon>Bacillati</taxon>
        <taxon>Bacillota</taxon>
        <taxon>Bacilli</taxon>
        <taxon>Lactobacillales</taxon>
        <taxon>Streptococcaceae</taxon>
        <taxon>Streptococcus</taxon>
    </lineage>
</organism>
<gene>
    <name evidence="3" type="ORF">ERS132393_00037</name>
</gene>
<feature type="region of interest" description="Disordered" evidence="1">
    <location>
        <begin position="52"/>
        <end position="84"/>
    </location>
</feature>
<dbReference type="AlphaFoldDB" id="A0A0Z8B940"/>
<accession>A0A0Z8B940</accession>
<dbReference type="Gene3D" id="3.90.75.20">
    <property type="match status" value="1"/>
</dbReference>
<dbReference type="Pfam" id="PF13392">
    <property type="entry name" value="HNH_3"/>
    <property type="match status" value="1"/>
</dbReference>
<sequence>MGKKIYTDEMKVFIFENYKGKTSQEVAGLVNKHFGTSFTALQMKRFRGNNKLNSGLTGHFEKGRIPHNKGKKYPGMRNSGQFKKGDRPASYLPVGTVNYTTDGYPKIKVADPDKWEYLHRQTWEKHHGLVPDGHSVVFLDGDKTNWDISNLACLSKNEVVRMNQDGLFASDADLTKVGIGYTKLKNKIIEVKKNG</sequence>
<name>A0A0Z8B940_STRSU</name>
<reference evidence="3 4" key="1">
    <citation type="submission" date="2016-02" db="EMBL/GenBank/DDBJ databases">
        <authorList>
            <consortium name="Pathogen Informatics"/>
        </authorList>
    </citation>
    <scope>NUCLEOTIDE SEQUENCE [LARGE SCALE GENOMIC DNA]</scope>
    <source>
        <strain evidence="3 4">LSS31</strain>
    </source>
</reference>